<feature type="region of interest" description="Disordered" evidence="1">
    <location>
        <begin position="169"/>
        <end position="195"/>
    </location>
</feature>
<organism evidence="2 3">
    <name type="scientific">Rhizobium paknamense</name>
    <dbReference type="NCBI Taxonomy" id="1206817"/>
    <lineage>
        <taxon>Bacteria</taxon>
        <taxon>Pseudomonadati</taxon>
        <taxon>Pseudomonadota</taxon>
        <taxon>Alphaproteobacteria</taxon>
        <taxon>Hyphomicrobiales</taxon>
        <taxon>Rhizobiaceae</taxon>
        <taxon>Rhizobium/Agrobacterium group</taxon>
        <taxon>Rhizobium</taxon>
    </lineage>
</organism>
<dbReference type="RefSeq" id="WP_307156535.1">
    <property type="nucleotide sequence ID" value="NZ_JAUSWH010000001.1"/>
</dbReference>
<dbReference type="EMBL" id="JAUSWH010000001">
    <property type="protein sequence ID" value="MDQ0454357.1"/>
    <property type="molecule type" value="Genomic_DNA"/>
</dbReference>
<protein>
    <recommendedName>
        <fullName evidence="4">Sulfotransferase family protein</fullName>
    </recommendedName>
</protein>
<proteinExistence type="predicted"/>
<gene>
    <name evidence="2" type="ORF">QO005_000672</name>
</gene>
<evidence type="ECO:0000313" key="3">
    <source>
        <dbReference type="Proteomes" id="UP001235269"/>
    </source>
</evidence>
<evidence type="ECO:0000256" key="1">
    <source>
        <dbReference type="SAM" id="MobiDB-lite"/>
    </source>
</evidence>
<dbReference type="InterPro" id="IPR027417">
    <property type="entry name" value="P-loop_NTPase"/>
</dbReference>
<evidence type="ECO:0000313" key="2">
    <source>
        <dbReference type="EMBL" id="MDQ0454357.1"/>
    </source>
</evidence>
<dbReference type="SUPFAM" id="SSF52540">
    <property type="entry name" value="P-loop containing nucleoside triphosphate hydrolases"/>
    <property type="match status" value="1"/>
</dbReference>
<evidence type="ECO:0008006" key="4">
    <source>
        <dbReference type="Google" id="ProtNLM"/>
    </source>
</evidence>
<feature type="compositionally biased region" description="Basic and acidic residues" evidence="1">
    <location>
        <begin position="179"/>
        <end position="189"/>
    </location>
</feature>
<comment type="caution">
    <text evidence="2">The sequence shown here is derived from an EMBL/GenBank/DDBJ whole genome shotgun (WGS) entry which is preliminary data.</text>
</comment>
<keyword evidence="3" id="KW-1185">Reference proteome</keyword>
<dbReference type="Proteomes" id="UP001235269">
    <property type="component" value="Unassembled WGS sequence"/>
</dbReference>
<reference evidence="2 3" key="1">
    <citation type="submission" date="2023-07" db="EMBL/GenBank/DDBJ databases">
        <title>Genomic Encyclopedia of Type Strains, Phase IV (KMG-IV): sequencing the most valuable type-strain genomes for metagenomic binning, comparative biology and taxonomic classification.</title>
        <authorList>
            <person name="Goeker M."/>
        </authorList>
    </citation>
    <scope>NUCLEOTIDE SEQUENCE [LARGE SCALE GENOMIC DNA]</scope>
    <source>
        <strain evidence="2 3">DSM 100301</strain>
    </source>
</reference>
<accession>A0ABU0I9I9</accession>
<sequence length="240" mass="28201">MFFTSRREIMVCGVMRSGTNLAKHIITGHSRCTVVFNKYWWKHAPFPFLQRPGERYDHKRFAVIIKDPIHWTRSIYNYYASKSAYGVDGKDYSDFIRSPFVLKDDSKYSISPAYRFENPLSYYNQFYLSYLSVEARLNIKLLRYEDMAQNPEAFLEQMVLPKERLPGAVTVPEQPVRPSSDRRKTKFDEGQPSAYPEVSKADFDFISAETDTDLLMRFHYLEHRPAPARRLEVVRNAARV</sequence>
<name>A0ABU0I9I9_9HYPH</name>
<dbReference type="Gene3D" id="3.40.50.300">
    <property type="entry name" value="P-loop containing nucleotide triphosphate hydrolases"/>
    <property type="match status" value="1"/>
</dbReference>